<reference evidence="7" key="1">
    <citation type="submission" date="2019-10" db="EMBL/GenBank/DDBJ databases">
        <title>Lacipirellula parvula gen. nov., sp. nov., representing a lineage of planctomycetes widespread in freshwater anoxic habitats, and description of the family Lacipirellulaceae.</title>
        <authorList>
            <person name="Dedysh S.N."/>
            <person name="Kulichevskaya I.S."/>
            <person name="Beletsky A.V."/>
            <person name="Rakitin A.L."/>
            <person name="Mardanov A.V."/>
            <person name="Ivanova A.A."/>
            <person name="Saltykova V.X."/>
            <person name="Rijpstra W.I.C."/>
            <person name="Sinninghe Damste J.S."/>
            <person name="Ravin N.V."/>
        </authorList>
    </citation>
    <scope>NUCLEOTIDE SEQUENCE [LARGE SCALE GENOMIC DNA]</scope>
    <source>
        <strain evidence="7">PX69</strain>
    </source>
</reference>
<organism evidence="6 7">
    <name type="scientific">Lacipirellula parvula</name>
    <dbReference type="NCBI Taxonomy" id="2650471"/>
    <lineage>
        <taxon>Bacteria</taxon>
        <taxon>Pseudomonadati</taxon>
        <taxon>Planctomycetota</taxon>
        <taxon>Planctomycetia</taxon>
        <taxon>Pirellulales</taxon>
        <taxon>Lacipirellulaceae</taxon>
        <taxon>Lacipirellula</taxon>
    </lineage>
</organism>
<feature type="domain" description="Glycosyltransferase 2-like" evidence="4">
    <location>
        <begin position="8"/>
        <end position="112"/>
    </location>
</feature>
<sequence length="380" mass="42171">MSSPLEISVVVSTYQRPGHLKRCLQSLAAQQGVDGKYEVIVVDDGSQDETAEMVARFARAAAFPVKFATHPHEGFQLARCRNAGIRIATAPYILFTDGDCIFPANHLRRHLDARRPGIARAGDCIKLDQAASERIDESSIRSGAFAKRVSFKQRLKLRRLHAKLLAYQMLHRDNRVKLTGWNMGVWREDLERVNGFDERFRGWGCEDDDLARRLRRSGVRVATALGYTHGYHLWHRVHSTTPQQWSAGPNVAYFQRPAVLARCLEGIRSRSLQHVSTRVTGGPSHAELSRQLAHSLRESTTGVEVEILLWSDGPANFTSDRGACRVLVATPEAVLPEAVQRAGHAVLRAELQQGPAAVIQGLHDLLRGIEPLAAPSRLAA</sequence>
<comment type="similarity">
    <text evidence="1">Belongs to the glycosyltransferase 2 family.</text>
</comment>
<dbReference type="InterPro" id="IPR029044">
    <property type="entry name" value="Nucleotide-diphossugar_trans"/>
</dbReference>
<dbReference type="AlphaFoldDB" id="A0A5K7XMP2"/>
<proteinExistence type="inferred from homology"/>
<keyword evidence="7" id="KW-1185">Reference proteome</keyword>
<dbReference type="SUPFAM" id="SSF53448">
    <property type="entry name" value="Nucleotide-diphospho-sugar transferases"/>
    <property type="match status" value="1"/>
</dbReference>
<dbReference type="Proteomes" id="UP000326837">
    <property type="component" value="Chromosome"/>
</dbReference>
<dbReference type="RefSeq" id="WP_172992304.1">
    <property type="nucleotide sequence ID" value="NZ_AP021861.1"/>
</dbReference>
<evidence type="ECO:0000259" key="4">
    <source>
        <dbReference type="Pfam" id="PF00535"/>
    </source>
</evidence>
<evidence type="ECO:0000313" key="7">
    <source>
        <dbReference type="Proteomes" id="UP000326837"/>
    </source>
</evidence>
<dbReference type="KEGG" id="lpav:PLANPX_5545"/>
<dbReference type="InterPro" id="IPR027791">
    <property type="entry name" value="Galactosyl_T_C"/>
</dbReference>
<dbReference type="Pfam" id="PF00535">
    <property type="entry name" value="Glycos_transf_2"/>
    <property type="match status" value="1"/>
</dbReference>
<protein>
    <recommendedName>
        <fullName evidence="8">Glycosyltransferase</fullName>
    </recommendedName>
</protein>
<keyword evidence="3" id="KW-0808">Transferase</keyword>
<evidence type="ECO:0000313" key="6">
    <source>
        <dbReference type="EMBL" id="BBO35933.1"/>
    </source>
</evidence>
<evidence type="ECO:0008006" key="8">
    <source>
        <dbReference type="Google" id="ProtNLM"/>
    </source>
</evidence>
<evidence type="ECO:0000259" key="5">
    <source>
        <dbReference type="Pfam" id="PF02709"/>
    </source>
</evidence>
<dbReference type="PANTHER" id="PTHR43179:SF12">
    <property type="entry name" value="GALACTOFURANOSYLTRANSFERASE GLFT2"/>
    <property type="match status" value="1"/>
</dbReference>
<dbReference type="InterPro" id="IPR001173">
    <property type="entry name" value="Glyco_trans_2-like"/>
</dbReference>
<name>A0A5K7XMP2_9BACT</name>
<dbReference type="GO" id="GO:0016757">
    <property type="term" value="F:glycosyltransferase activity"/>
    <property type="evidence" value="ECO:0007669"/>
    <property type="project" value="UniProtKB-KW"/>
</dbReference>
<dbReference type="EMBL" id="AP021861">
    <property type="protein sequence ID" value="BBO35933.1"/>
    <property type="molecule type" value="Genomic_DNA"/>
</dbReference>
<evidence type="ECO:0000256" key="2">
    <source>
        <dbReference type="ARBA" id="ARBA00022676"/>
    </source>
</evidence>
<dbReference type="Pfam" id="PF02709">
    <property type="entry name" value="Glyco_transf_7C"/>
    <property type="match status" value="1"/>
</dbReference>
<dbReference type="Gene3D" id="3.90.550.10">
    <property type="entry name" value="Spore Coat Polysaccharide Biosynthesis Protein SpsA, Chain A"/>
    <property type="match status" value="1"/>
</dbReference>
<keyword evidence="2" id="KW-0328">Glycosyltransferase</keyword>
<evidence type="ECO:0000256" key="1">
    <source>
        <dbReference type="ARBA" id="ARBA00006739"/>
    </source>
</evidence>
<dbReference type="PANTHER" id="PTHR43179">
    <property type="entry name" value="RHAMNOSYLTRANSFERASE WBBL"/>
    <property type="match status" value="1"/>
</dbReference>
<accession>A0A5K7XMP2</accession>
<gene>
    <name evidence="6" type="ORF">PLANPX_5545</name>
</gene>
<feature type="domain" description="Galactosyltransferase C-terminal" evidence="5">
    <location>
        <begin position="177"/>
        <end position="233"/>
    </location>
</feature>
<evidence type="ECO:0000256" key="3">
    <source>
        <dbReference type="ARBA" id="ARBA00022679"/>
    </source>
</evidence>